<feature type="region of interest" description="Disordered" evidence="1">
    <location>
        <begin position="229"/>
        <end position="305"/>
    </location>
</feature>
<evidence type="ECO:0000256" key="1">
    <source>
        <dbReference type="SAM" id="MobiDB-lite"/>
    </source>
</evidence>
<sequence>MTSNSGSRQRNGSTSGVSGNSRLRAASVAVPLHSPRFQTPAIKWRGYPMEAAKWTFTSSELQDIVSGAIKHSAEASGIRLLRLRTAQEEIPEELRRMEMQRTDIKTKYKMMARKRTDIMNELSTGLGGDDKSANLQLLEELKDVSMVLDRLAEDLHTTDEQVAQLVSLRDVHNASALAMAIRKLNASFLKQLAMNEHYRHQLEALEGERDDAWKQAEAVAGDYDRLVVDTPTSQQSGSQPHSNRSSRVMAMRKSSLRVSKAGLRTSSSRASISSNRLSVASASGSKSPFTGEEVPPVPPLPRRPTDIYTDIPGISTEAHSPNSATRAMMKAHEELCDMLGIKMVDRPRRSRSVGGRGDIEKMTTQSPSRPQSSGGRPTSLPDRSQLTEAYQVMAADVRRLLTFYSHLNLTDPLSVMLC</sequence>
<feature type="compositionally biased region" description="Low complexity" evidence="1">
    <location>
        <begin position="264"/>
        <end position="278"/>
    </location>
</feature>
<feature type="compositionally biased region" description="Polar residues" evidence="1">
    <location>
        <begin position="230"/>
        <end position="246"/>
    </location>
</feature>
<dbReference type="OrthoDB" id="3271284at2759"/>
<keyword evidence="3" id="KW-1185">Reference proteome</keyword>
<reference evidence="2 3" key="1">
    <citation type="journal article" date="2019" name="Nat. Ecol. Evol.">
        <title>Megaphylogeny resolves global patterns of mushroom evolution.</title>
        <authorList>
            <person name="Varga T."/>
            <person name="Krizsan K."/>
            <person name="Foldi C."/>
            <person name="Dima B."/>
            <person name="Sanchez-Garcia M."/>
            <person name="Sanchez-Ramirez S."/>
            <person name="Szollosi G.J."/>
            <person name="Szarkandi J.G."/>
            <person name="Papp V."/>
            <person name="Albert L."/>
            <person name="Andreopoulos W."/>
            <person name="Angelini C."/>
            <person name="Antonin V."/>
            <person name="Barry K.W."/>
            <person name="Bougher N.L."/>
            <person name="Buchanan P."/>
            <person name="Buyck B."/>
            <person name="Bense V."/>
            <person name="Catcheside P."/>
            <person name="Chovatia M."/>
            <person name="Cooper J."/>
            <person name="Damon W."/>
            <person name="Desjardin D."/>
            <person name="Finy P."/>
            <person name="Geml J."/>
            <person name="Haridas S."/>
            <person name="Hughes K."/>
            <person name="Justo A."/>
            <person name="Karasinski D."/>
            <person name="Kautmanova I."/>
            <person name="Kiss B."/>
            <person name="Kocsube S."/>
            <person name="Kotiranta H."/>
            <person name="LaButti K.M."/>
            <person name="Lechner B.E."/>
            <person name="Liimatainen K."/>
            <person name="Lipzen A."/>
            <person name="Lukacs Z."/>
            <person name="Mihaltcheva S."/>
            <person name="Morgado L.N."/>
            <person name="Niskanen T."/>
            <person name="Noordeloos M.E."/>
            <person name="Ohm R.A."/>
            <person name="Ortiz-Santana B."/>
            <person name="Ovrebo C."/>
            <person name="Racz N."/>
            <person name="Riley R."/>
            <person name="Savchenko A."/>
            <person name="Shiryaev A."/>
            <person name="Soop K."/>
            <person name="Spirin V."/>
            <person name="Szebenyi C."/>
            <person name="Tomsovsky M."/>
            <person name="Tulloss R.E."/>
            <person name="Uehling J."/>
            <person name="Grigoriev I.V."/>
            <person name="Vagvolgyi C."/>
            <person name="Papp T."/>
            <person name="Martin F.M."/>
            <person name="Miettinen O."/>
            <person name="Hibbett D.S."/>
            <person name="Nagy L.G."/>
        </authorList>
    </citation>
    <scope>NUCLEOTIDE SEQUENCE [LARGE SCALE GENOMIC DNA]</scope>
    <source>
        <strain evidence="2 3">CBS 962.96</strain>
    </source>
</reference>
<feature type="region of interest" description="Disordered" evidence="1">
    <location>
        <begin position="345"/>
        <end position="383"/>
    </location>
</feature>
<dbReference type="AlphaFoldDB" id="A0A4S8MRK1"/>
<feature type="region of interest" description="Disordered" evidence="1">
    <location>
        <begin position="1"/>
        <end position="22"/>
    </location>
</feature>
<dbReference type="Proteomes" id="UP000297245">
    <property type="component" value="Unassembled WGS sequence"/>
</dbReference>
<accession>A0A4S8MRK1</accession>
<feature type="compositionally biased region" description="Low complexity" evidence="1">
    <location>
        <begin position="363"/>
        <end position="379"/>
    </location>
</feature>
<dbReference type="EMBL" id="ML179047">
    <property type="protein sequence ID" value="THV05740.1"/>
    <property type="molecule type" value="Genomic_DNA"/>
</dbReference>
<protein>
    <submittedName>
        <fullName evidence="2">Uncharacterized protein</fullName>
    </submittedName>
</protein>
<name>A0A4S8MRK1_DENBC</name>
<feature type="compositionally biased region" description="Polar residues" evidence="1">
    <location>
        <begin position="1"/>
        <end position="21"/>
    </location>
</feature>
<evidence type="ECO:0000313" key="2">
    <source>
        <dbReference type="EMBL" id="THV05740.1"/>
    </source>
</evidence>
<organism evidence="2 3">
    <name type="scientific">Dendrothele bispora (strain CBS 962.96)</name>
    <dbReference type="NCBI Taxonomy" id="1314807"/>
    <lineage>
        <taxon>Eukaryota</taxon>
        <taxon>Fungi</taxon>
        <taxon>Dikarya</taxon>
        <taxon>Basidiomycota</taxon>
        <taxon>Agaricomycotina</taxon>
        <taxon>Agaricomycetes</taxon>
        <taxon>Agaricomycetidae</taxon>
        <taxon>Agaricales</taxon>
        <taxon>Agaricales incertae sedis</taxon>
        <taxon>Dendrothele</taxon>
    </lineage>
</organism>
<proteinExistence type="predicted"/>
<evidence type="ECO:0000313" key="3">
    <source>
        <dbReference type="Proteomes" id="UP000297245"/>
    </source>
</evidence>
<gene>
    <name evidence="2" type="ORF">K435DRAFT_646716</name>
</gene>